<feature type="region of interest" description="Disordered" evidence="1">
    <location>
        <begin position="106"/>
        <end position="177"/>
    </location>
</feature>
<keyword evidence="3" id="KW-1185">Reference proteome</keyword>
<evidence type="ECO:0000313" key="3">
    <source>
        <dbReference type="Proteomes" id="UP000198211"/>
    </source>
</evidence>
<gene>
    <name evidence="2" type="ORF">PHMEG_00028810</name>
</gene>
<evidence type="ECO:0000313" key="2">
    <source>
        <dbReference type="EMBL" id="OWZ00081.1"/>
    </source>
</evidence>
<comment type="caution">
    <text evidence="2">The sequence shown here is derived from an EMBL/GenBank/DDBJ whole genome shotgun (WGS) entry which is preliminary data.</text>
</comment>
<feature type="region of interest" description="Disordered" evidence="1">
    <location>
        <begin position="305"/>
        <end position="375"/>
    </location>
</feature>
<feature type="compositionally biased region" description="Basic residues" evidence="1">
    <location>
        <begin position="154"/>
        <end position="163"/>
    </location>
</feature>
<protein>
    <submittedName>
        <fullName evidence="2">Uncharacterized protein</fullName>
    </submittedName>
</protein>
<dbReference type="AlphaFoldDB" id="A0A225V3L2"/>
<name>A0A225V3L2_9STRA</name>
<reference evidence="3" key="1">
    <citation type="submission" date="2017-03" db="EMBL/GenBank/DDBJ databases">
        <title>Phytopthora megakarya and P. palmivora, two closely related causual agents of cacao black pod achieved similar genome size and gene model numbers by different mechanisms.</title>
        <authorList>
            <person name="Ali S."/>
            <person name="Shao J."/>
            <person name="Larry D.J."/>
            <person name="Kronmiller B."/>
            <person name="Shen D."/>
            <person name="Strem M.D."/>
            <person name="Melnick R.L."/>
            <person name="Guiltinan M.J."/>
            <person name="Tyler B.M."/>
            <person name="Meinhardt L.W."/>
            <person name="Bailey B.A."/>
        </authorList>
    </citation>
    <scope>NUCLEOTIDE SEQUENCE [LARGE SCALE GENOMIC DNA]</scope>
    <source>
        <strain evidence="3">zdho120</strain>
    </source>
</reference>
<proteinExistence type="predicted"/>
<organism evidence="2 3">
    <name type="scientific">Phytophthora megakarya</name>
    <dbReference type="NCBI Taxonomy" id="4795"/>
    <lineage>
        <taxon>Eukaryota</taxon>
        <taxon>Sar</taxon>
        <taxon>Stramenopiles</taxon>
        <taxon>Oomycota</taxon>
        <taxon>Peronosporomycetes</taxon>
        <taxon>Peronosporales</taxon>
        <taxon>Peronosporaceae</taxon>
        <taxon>Phytophthora</taxon>
    </lineage>
</organism>
<dbReference type="Proteomes" id="UP000198211">
    <property type="component" value="Unassembled WGS sequence"/>
</dbReference>
<accession>A0A225V3L2</accession>
<dbReference type="EMBL" id="NBNE01007912">
    <property type="protein sequence ID" value="OWZ00081.1"/>
    <property type="molecule type" value="Genomic_DNA"/>
</dbReference>
<evidence type="ECO:0000256" key="1">
    <source>
        <dbReference type="SAM" id="MobiDB-lite"/>
    </source>
</evidence>
<dbReference type="OrthoDB" id="127645at2759"/>
<sequence length="632" mass="73505">MKTTNFTLVVIVRISKSILLRSRQMFGDFKRKSQLQARLQTADARQSACRQPRLDVDQIMNFLNTNSQLSLQWPRLRSLLEHCRENTQVPSSWRTTISIMTADDPSVSTSAYIPVPRDGDGESKNDSSSQGHPRGSFLDLTRDSEAKPSGGGAQRKRSSKGTKKAREQTSPDVPAEIQEYPSEWIRESADPCRPDGELLLRDIESAREMLKPFPVIWSNLRLDVRFGCALEWLGEDRSVHGCFHQGPLLEMLLRMMFWNELDDTPWTKYVPRRYFVVARAKLDSLLENDEHPNLWGPLIPVVEDFMGDDTQTPERDDPTDQNWTNDPHDAGDDDDDYDNPLAESPSKSTRAQKKRRRIAPAETKNPAKRHHQRKTCTALALKEHLTEDEMMIIEVPRDDEVRSWVHFGSINSPFGQTPGFPAYTPNRHDLIILQRRFAEYFEEYREILRAAPWQDMWRNRPKLLYFHKRSKMTLAAQGALDSWVEYMCESMRHQWEMLHWVIFLLEFLPESAVLAESRRSKRHESLVKKGRSLKKRCVQKGVPETVFEWEASVWDIPHRVCHWILMGRNQLDPATKRPYSLREQLRRLDKAEPARVHWTNCATVEEQTAHLPEAVRKKILPEAEWEPLSEDI</sequence>